<dbReference type="EMBL" id="UINC01067330">
    <property type="protein sequence ID" value="SVB98901.1"/>
    <property type="molecule type" value="Genomic_DNA"/>
</dbReference>
<dbReference type="SUPFAM" id="SSF52540">
    <property type="entry name" value="P-loop containing nucleoside triphosphate hydrolases"/>
    <property type="match status" value="1"/>
</dbReference>
<dbReference type="PANTHER" id="PTHR23359">
    <property type="entry name" value="NUCLEOTIDE KINASE"/>
    <property type="match status" value="1"/>
</dbReference>
<dbReference type="Gene3D" id="3.40.50.300">
    <property type="entry name" value="P-loop containing nucleotide triphosphate hydrolases"/>
    <property type="match status" value="1"/>
</dbReference>
<name>A0A382IJP5_9ZZZZ</name>
<reference evidence="4" key="1">
    <citation type="submission" date="2018-05" db="EMBL/GenBank/DDBJ databases">
        <authorList>
            <person name="Lanie J.A."/>
            <person name="Ng W.-L."/>
            <person name="Kazmierczak K.M."/>
            <person name="Andrzejewski T.M."/>
            <person name="Davidsen T.M."/>
            <person name="Wayne K.J."/>
            <person name="Tettelin H."/>
            <person name="Glass J.I."/>
            <person name="Rusch D."/>
            <person name="Podicherti R."/>
            <person name="Tsui H.-C.T."/>
            <person name="Winkler M.E."/>
        </authorList>
    </citation>
    <scope>NUCLEOTIDE SEQUENCE</scope>
</reference>
<gene>
    <name evidence="4" type="ORF">METZ01_LOCUS251755</name>
</gene>
<evidence type="ECO:0008006" key="5">
    <source>
        <dbReference type="Google" id="ProtNLM"/>
    </source>
</evidence>
<dbReference type="GO" id="GO:0019205">
    <property type="term" value="F:nucleobase-containing compound kinase activity"/>
    <property type="evidence" value="ECO:0007669"/>
    <property type="project" value="InterPro"/>
</dbReference>
<accession>A0A382IJP5</accession>
<dbReference type="InterPro" id="IPR033690">
    <property type="entry name" value="Adenylat_kinase_CS"/>
</dbReference>
<dbReference type="GO" id="GO:0005524">
    <property type="term" value="F:ATP binding"/>
    <property type="evidence" value="ECO:0007669"/>
    <property type="project" value="InterPro"/>
</dbReference>
<dbReference type="PRINTS" id="PR00094">
    <property type="entry name" value="ADENYLTKNASE"/>
</dbReference>
<organism evidence="4">
    <name type="scientific">marine metagenome</name>
    <dbReference type="NCBI Taxonomy" id="408172"/>
    <lineage>
        <taxon>unclassified sequences</taxon>
        <taxon>metagenomes</taxon>
        <taxon>ecological metagenomes</taxon>
    </lineage>
</organism>
<dbReference type="PROSITE" id="PS00113">
    <property type="entry name" value="ADENYLATE_KINASE"/>
    <property type="match status" value="1"/>
</dbReference>
<dbReference type="HAMAP" id="MF_00235">
    <property type="entry name" value="Adenylate_kinase_Adk"/>
    <property type="match status" value="1"/>
</dbReference>
<evidence type="ECO:0000256" key="2">
    <source>
        <dbReference type="ARBA" id="ARBA00022741"/>
    </source>
</evidence>
<evidence type="ECO:0000313" key="4">
    <source>
        <dbReference type="EMBL" id="SVB98901.1"/>
    </source>
</evidence>
<dbReference type="InterPro" id="IPR000850">
    <property type="entry name" value="Adenylat/UMP-CMP_kin"/>
</dbReference>
<proteinExistence type="inferred from homology"/>
<dbReference type="AlphaFoldDB" id="A0A382IJP5"/>
<evidence type="ECO:0000256" key="3">
    <source>
        <dbReference type="ARBA" id="ARBA00022777"/>
    </source>
</evidence>
<dbReference type="Pfam" id="PF00406">
    <property type="entry name" value="ADK"/>
    <property type="match status" value="1"/>
</dbReference>
<dbReference type="InterPro" id="IPR027417">
    <property type="entry name" value="P-loop_NTPase"/>
</dbReference>
<dbReference type="CDD" id="cd01428">
    <property type="entry name" value="ADK"/>
    <property type="match status" value="1"/>
</dbReference>
<keyword evidence="2" id="KW-0547">Nucleotide-binding</keyword>
<protein>
    <recommendedName>
        <fullName evidence="5">Adenylate kinase active site lid domain-containing protein</fullName>
    </recommendedName>
</protein>
<sequence>MLREAVSSGSDLGELISTYLRAGHLVPDNHVTALVEERVDRGDVPDGFVIDGYPRTINQIQAFADLMEVRDRRLDAVIRIDVPDVAVISRMANRRIDPDTGRIYNLNLKADWPSLDIMERLVQRDDDRPSVIQQRLNTYRAETEPVIDQYRRMGNLVEVDGSGAPDEVFERVQRELSSFTEGT</sequence>
<keyword evidence="3" id="KW-0418">Kinase</keyword>
<dbReference type="GO" id="GO:0006139">
    <property type="term" value="P:nucleobase-containing compound metabolic process"/>
    <property type="evidence" value="ECO:0007669"/>
    <property type="project" value="InterPro"/>
</dbReference>
<keyword evidence="1" id="KW-0808">Transferase</keyword>
<evidence type="ECO:0000256" key="1">
    <source>
        <dbReference type="ARBA" id="ARBA00022679"/>
    </source>
</evidence>